<dbReference type="Gene3D" id="3.90.930.1">
    <property type="match status" value="1"/>
</dbReference>
<organism evidence="2 3">
    <name type="scientific">Neolewinella aurantiaca</name>
    <dbReference type="NCBI Taxonomy" id="2602767"/>
    <lineage>
        <taxon>Bacteria</taxon>
        <taxon>Pseudomonadati</taxon>
        <taxon>Bacteroidota</taxon>
        <taxon>Saprospiria</taxon>
        <taxon>Saprospirales</taxon>
        <taxon>Lewinellaceae</taxon>
        <taxon>Neolewinella</taxon>
    </lineage>
</organism>
<evidence type="ECO:0000256" key="1">
    <source>
        <dbReference type="SAM" id="SignalP"/>
    </source>
</evidence>
<dbReference type="SUPFAM" id="SSF82185">
    <property type="entry name" value="Histone H3 K4-specific methyltransferase SET7/9 N-terminal domain"/>
    <property type="match status" value="1"/>
</dbReference>
<keyword evidence="3" id="KW-1185">Reference proteome</keyword>
<name>A0A5C7FXG7_9BACT</name>
<proteinExistence type="predicted"/>
<gene>
    <name evidence="2" type="ORF">FUA23_06730</name>
</gene>
<accession>A0A5C7FXG7</accession>
<sequence length="177" mass="20603">MINKTISTLLFFCLFFSVLWSQDCYLDGNGLKQGDCVEEYGETFILRESRYVDGQLNGAYTIRYKYTNKPFIIEKGNYLKGRKHGLEYQYDTKGRLSRVSNYVNGILSGSVSRYVKGRLTIVEHYENGLAHGLWQTYRRDGTPDTYFYCEDEILGPIHYLGKNGDVEKIVQRKKRSK</sequence>
<evidence type="ECO:0008006" key="4">
    <source>
        <dbReference type="Google" id="ProtNLM"/>
    </source>
</evidence>
<dbReference type="OrthoDB" id="959177at2"/>
<keyword evidence="1" id="KW-0732">Signal</keyword>
<dbReference type="Proteomes" id="UP000321907">
    <property type="component" value="Unassembled WGS sequence"/>
</dbReference>
<feature type="signal peptide" evidence="1">
    <location>
        <begin position="1"/>
        <end position="21"/>
    </location>
</feature>
<evidence type="ECO:0000313" key="2">
    <source>
        <dbReference type="EMBL" id="TXF90209.1"/>
    </source>
</evidence>
<dbReference type="AlphaFoldDB" id="A0A5C7FXG7"/>
<feature type="chain" id="PRO_5022810831" description="Toxin-antitoxin system YwqK family antitoxin" evidence="1">
    <location>
        <begin position="22"/>
        <end position="177"/>
    </location>
</feature>
<dbReference type="RefSeq" id="WP_147929966.1">
    <property type="nucleotide sequence ID" value="NZ_VOXD01000008.1"/>
</dbReference>
<evidence type="ECO:0000313" key="3">
    <source>
        <dbReference type="Proteomes" id="UP000321907"/>
    </source>
</evidence>
<reference evidence="2 3" key="1">
    <citation type="submission" date="2019-08" db="EMBL/GenBank/DDBJ databases">
        <title>Lewinella sp. strain SSH13 Genome sequencing and assembly.</title>
        <authorList>
            <person name="Kim I."/>
        </authorList>
    </citation>
    <scope>NUCLEOTIDE SEQUENCE [LARGE SCALE GENOMIC DNA]</scope>
    <source>
        <strain evidence="2 3">SSH13</strain>
    </source>
</reference>
<dbReference type="EMBL" id="VOXD01000008">
    <property type="protein sequence ID" value="TXF90209.1"/>
    <property type="molecule type" value="Genomic_DNA"/>
</dbReference>
<protein>
    <recommendedName>
        <fullName evidence="4">Toxin-antitoxin system YwqK family antitoxin</fullName>
    </recommendedName>
</protein>
<comment type="caution">
    <text evidence="2">The sequence shown here is derived from an EMBL/GenBank/DDBJ whole genome shotgun (WGS) entry which is preliminary data.</text>
</comment>